<dbReference type="STRING" id="1802424.A2480_02455"/>
<dbReference type="EMBL" id="MGFG01000030">
    <property type="protein sequence ID" value="OGM00541.1"/>
    <property type="molecule type" value="Genomic_DNA"/>
</dbReference>
<accession>A0A1F7WCI9</accession>
<sequence length="168" mass="19287">MGKEQVGRLLELGGVDMNAETDCINLRLPHGWKSDLLQSEDGSTSVIRCCSDYYERPRILLTEHHPQESSDYQFPELVELELLCRFVIQSGSDDDPTVTGLILDRSTSRPELLIKKMGKSASDQDRQKTCDDLTQWLQERYPNYLDPTAYWNENQISLDSTTSRDQQN</sequence>
<gene>
    <name evidence="1" type="ORF">A2480_02455</name>
</gene>
<proteinExistence type="predicted"/>
<reference evidence="1 2" key="1">
    <citation type="journal article" date="2016" name="Nat. Commun.">
        <title>Thousands of microbial genomes shed light on interconnected biogeochemical processes in an aquifer system.</title>
        <authorList>
            <person name="Anantharaman K."/>
            <person name="Brown C.T."/>
            <person name="Hug L.A."/>
            <person name="Sharon I."/>
            <person name="Castelle C.J."/>
            <person name="Probst A.J."/>
            <person name="Thomas B.C."/>
            <person name="Singh A."/>
            <person name="Wilkins M.J."/>
            <person name="Karaoz U."/>
            <person name="Brodie E.L."/>
            <person name="Williams K.H."/>
            <person name="Hubbard S.S."/>
            <person name="Banfield J.F."/>
        </authorList>
    </citation>
    <scope>NUCLEOTIDE SEQUENCE [LARGE SCALE GENOMIC DNA]</scope>
</reference>
<name>A0A1F7WCI9_9BACT</name>
<comment type="caution">
    <text evidence="1">The sequence shown here is derived from an EMBL/GenBank/DDBJ whole genome shotgun (WGS) entry which is preliminary data.</text>
</comment>
<organism evidence="1 2">
    <name type="scientific">Candidatus Uhrbacteria bacterium RIFOXYC2_FULL_47_19</name>
    <dbReference type="NCBI Taxonomy" id="1802424"/>
    <lineage>
        <taxon>Bacteria</taxon>
        <taxon>Candidatus Uhriibacteriota</taxon>
    </lineage>
</organism>
<evidence type="ECO:0000313" key="2">
    <source>
        <dbReference type="Proteomes" id="UP000176988"/>
    </source>
</evidence>
<protein>
    <submittedName>
        <fullName evidence="1">Uncharacterized protein</fullName>
    </submittedName>
</protein>
<dbReference type="AlphaFoldDB" id="A0A1F7WCI9"/>
<evidence type="ECO:0000313" key="1">
    <source>
        <dbReference type="EMBL" id="OGM00541.1"/>
    </source>
</evidence>
<dbReference type="Proteomes" id="UP000176988">
    <property type="component" value="Unassembled WGS sequence"/>
</dbReference>